<comment type="caution">
    <text evidence="2">The sequence shown here is derived from an EMBL/GenBank/DDBJ whole genome shotgun (WGS) entry which is preliminary data.</text>
</comment>
<dbReference type="AlphaFoldDB" id="A0A5J4QAR2"/>
<feature type="coiled-coil region" evidence="1">
    <location>
        <begin position="83"/>
        <end position="142"/>
    </location>
</feature>
<feature type="non-terminal residue" evidence="2">
    <location>
        <position position="183"/>
    </location>
</feature>
<sequence>MEQEHRADTERRLAQQRRELEAEYGLQLREVEEHQRALMSEKLAKMQSDVQIKEKLLQEKDADFQKKLDEKLREKTQDHITKVQQANEDIAKLMQINQDLEKEATNHKSEKERAQKELAEANAKIETLKTELAKQVAAAKDNQPTKMIAVPQIRELTEEEKTQPATKRELAEMELRLLAFLEE</sequence>
<proteinExistence type="predicted"/>
<dbReference type="Proteomes" id="UP000324800">
    <property type="component" value="Unassembled WGS sequence"/>
</dbReference>
<evidence type="ECO:0000313" key="3">
    <source>
        <dbReference type="Proteomes" id="UP000324800"/>
    </source>
</evidence>
<dbReference type="EMBL" id="SNRW01046400">
    <property type="protein sequence ID" value="KAA6318004.1"/>
    <property type="molecule type" value="Genomic_DNA"/>
</dbReference>
<evidence type="ECO:0000256" key="1">
    <source>
        <dbReference type="SAM" id="Coils"/>
    </source>
</evidence>
<organism evidence="2 3">
    <name type="scientific">Streblomastix strix</name>
    <dbReference type="NCBI Taxonomy" id="222440"/>
    <lineage>
        <taxon>Eukaryota</taxon>
        <taxon>Metamonada</taxon>
        <taxon>Preaxostyla</taxon>
        <taxon>Oxymonadida</taxon>
        <taxon>Streblomastigidae</taxon>
        <taxon>Streblomastix</taxon>
    </lineage>
</organism>
<reference evidence="2 3" key="1">
    <citation type="submission" date="2019-03" db="EMBL/GenBank/DDBJ databases">
        <title>Single cell metagenomics reveals metabolic interactions within the superorganism composed of flagellate Streblomastix strix and complex community of Bacteroidetes bacteria on its surface.</title>
        <authorList>
            <person name="Treitli S.C."/>
            <person name="Kolisko M."/>
            <person name="Husnik F."/>
            <person name="Keeling P."/>
            <person name="Hampl V."/>
        </authorList>
    </citation>
    <scope>NUCLEOTIDE SEQUENCE [LARGE SCALE GENOMIC DNA]</scope>
    <source>
        <strain evidence="2">ST1C</strain>
    </source>
</reference>
<evidence type="ECO:0000313" key="2">
    <source>
        <dbReference type="EMBL" id="KAA6318004.1"/>
    </source>
</evidence>
<name>A0A5J4QAR2_9EUKA</name>
<keyword evidence="1" id="KW-0175">Coiled coil</keyword>
<gene>
    <name evidence="2" type="ORF">EZS28_055006</name>
</gene>
<accession>A0A5J4QAR2</accession>
<protein>
    <submittedName>
        <fullName evidence="2">Uncharacterized protein</fullName>
    </submittedName>
</protein>